<evidence type="ECO:0000256" key="1">
    <source>
        <dbReference type="ARBA" id="ARBA00022515"/>
    </source>
</evidence>
<dbReference type="AlphaFoldDB" id="A0A169RDG6"/>
<dbReference type="SUPFAM" id="SSF48024">
    <property type="entry name" value="N-terminal domain of DnaB helicase"/>
    <property type="match status" value="1"/>
</dbReference>
<dbReference type="Gene3D" id="1.10.860.10">
    <property type="entry name" value="DNAb Helicase, Chain A"/>
    <property type="match status" value="1"/>
</dbReference>
<dbReference type="InterPro" id="IPR036185">
    <property type="entry name" value="DNA_heli_DnaB-like_N_sf"/>
</dbReference>
<dbReference type="Pfam" id="PF01724">
    <property type="entry name" value="DUF29"/>
    <property type="match status" value="1"/>
</dbReference>
<dbReference type="GO" id="GO:0006269">
    <property type="term" value="P:DNA replication, synthesis of primer"/>
    <property type="evidence" value="ECO:0007669"/>
    <property type="project" value="UniProtKB-KW"/>
</dbReference>
<keyword evidence="1" id="KW-0639">Primosome</keyword>
<evidence type="ECO:0000313" key="6">
    <source>
        <dbReference type="Proteomes" id="UP000218288"/>
    </source>
</evidence>
<evidence type="ECO:0000256" key="2">
    <source>
        <dbReference type="ARBA" id="ARBA00022705"/>
    </source>
</evidence>
<accession>A0A169RDG6</accession>
<dbReference type="Gene3D" id="1.20.1220.20">
    <property type="entry name" value="Uncharcterised protein PF01724"/>
    <property type="match status" value="1"/>
</dbReference>
<dbReference type="OrthoDB" id="425753at2"/>
<dbReference type="InterPro" id="IPR002636">
    <property type="entry name" value="DUF29"/>
</dbReference>
<feature type="domain" description="DNA helicase DnaB-like N-terminal" evidence="4">
    <location>
        <begin position="24"/>
        <end position="123"/>
    </location>
</feature>
<dbReference type="GO" id="GO:0005524">
    <property type="term" value="F:ATP binding"/>
    <property type="evidence" value="ECO:0007669"/>
    <property type="project" value="InterPro"/>
</dbReference>
<proteinExistence type="predicted"/>
<keyword evidence="2" id="KW-0235">DNA replication</keyword>
<dbReference type="GO" id="GO:1990077">
    <property type="term" value="C:primosome complex"/>
    <property type="evidence" value="ECO:0007669"/>
    <property type="project" value="UniProtKB-KW"/>
</dbReference>
<dbReference type="PANTHER" id="PTHR34235">
    <property type="entry name" value="SLR1203 PROTEIN-RELATED"/>
    <property type="match status" value="1"/>
</dbReference>
<sequence>MLTDRGGDVALAPKARSPARPTLNEVFEAEQQLVGLILAQPAVHGRVAAILRDEDWTERLHRGVFEVVGRFIREGRPVSPVSVLPRVSDVAPDGGPALGYLVALVAKAPPPALAEPLARLLAEAAQARTSPDHLDRDLYAWAYEQAQALRRGQFDALDALNLAEEIEDLGGEIYNRLESAVRIILMHLLKWDHRPGKRSRSWTISIRVKRVDAELLLERFPSLKHRLPGAMRDAYRRARIEAAGETGLDDDVFPAECPYTFEAIMTRPVPWPPEGGES</sequence>
<dbReference type="InterPro" id="IPR007693">
    <property type="entry name" value="DNA_helicase_DnaB-like_N"/>
</dbReference>
<dbReference type="PANTHER" id="PTHR34235:SF1">
    <property type="entry name" value="SLR0416 PROTEIN"/>
    <property type="match status" value="1"/>
</dbReference>
<dbReference type="Pfam" id="PF00772">
    <property type="entry name" value="DnaB"/>
    <property type="match status" value="1"/>
</dbReference>
<evidence type="ECO:0000256" key="3">
    <source>
        <dbReference type="ARBA" id="ARBA00023125"/>
    </source>
</evidence>
<evidence type="ECO:0000313" key="5">
    <source>
        <dbReference type="EMBL" id="BAU92898.1"/>
    </source>
</evidence>
<evidence type="ECO:0000259" key="4">
    <source>
        <dbReference type="Pfam" id="PF00772"/>
    </source>
</evidence>
<dbReference type="Proteomes" id="UP000218288">
    <property type="component" value="Chromosome"/>
</dbReference>
<gene>
    <name evidence="5" type="ORF">MPPM_4293</name>
</gene>
<organism evidence="5 6">
    <name type="scientific">Methylorubrum populi</name>
    <dbReference type="NCBI Taxonomy" id="223967"/>
    <lineage>
        <taxon>Bacteria</taxon>
        <taxon>Pseudomonadati</taxon>
        <taxon>Pseudomonadota</taxon>
        <taxon>Alphaproteobacteria</taxon>
        <taxon>Hyphomicrobiales</taxon>
        <taxon>Methylobacteriaceae</taxon>
        <taxon>Methylorubrum</taxon>
    </lineage>
</organism>
<keyword evidence="3" id="KW-0238">DNA-binding</keyword>
<protein>
    <recommendedName>
        <fullName evidence="4">DNA helicase DnaB-like N-terminal domain-containing protein</fullName>
    </recommendedName>
</protein>
<dbReference type="EMBL" id="AP014809">
    <property type="protein sequence ID" value="BAU92898.1"/>
    <property type="molecule type" value="Genomic_DNA"/>
</dbReference>
<dbReference type="GO" id="GO:0003677">
    <property type="term" value="F:DNA binding"/>
    <property type="evidence" value="ECO:0007669"/>
    <property type="project" value="UniProtKB-KW"/>
</dbReference>
<dbReference type="GO" id="GO:0003678">
    <property type="term" value="F:DNA helicase activity"/>
    <property type="evidence" value="ECO:0007669"/>
    <property type="project" value="InterPro"/>
</dbReference>
<name>A0A169RDG6_9HYPH</name>
<reference evidence="5 6" key="1">
    <citation type="journal article" date="2016" name="Genome Announc.">
        <title>Complete Genome Sequence of Methylobacterium populi P-1M, Isolated from Pink-Pigmented Household Biofilm.</title>
        <authorList>
            <person name="Morohoshi T."/>
            <person name="Ikeda T."/>
        </authorList>
    </citation>
    <scope>NUCLEOTIDE SEQUENCE [LARGE SCALE GENOMIC DNA]</scope>
    <source>
        <strain evidence="5 6">P-1M</strain>
    </source>
</reference>
<dbReference type="InterPro" id="IPR016136">
    <property type="entry name" value="DNA_helicase_N/primase_C"/>
</dbReference>